<feature type="domain" description="DUF1731" evidence="3">
    <location>
        <begin position="268"/>
        <end position="301"/>
    </location>
</feature>
<accession>A0A937A1E8</accession>
<feature type="domain" description="NAD-dependent epimerase/dehydratase" evidence="2">
    <location>
        <begin position="4"/>
        <end position="216"/>
    </location>
</feature>
<dbReference type="RefSeq" id="WP_201922733.1">
    <property type="nucleotide sequence ID" value="NZ_BAABAX010000020.1"/>
</dbReference>
<evidence type="ECO:0000259" key="3">
    <source>
        <dbReference type="Pfam" id="PF08338"/>
    </source>
</evidence>
<dbReference type="PANTHER" id="PTHR11092:SF0">
    <property type="entry name" value="EPIMERASE FAMILY PROTEIN SDR39U1"/>
    <property type="match status" value="1"/>
</dbReference>
<dbReference type="Pfam" id="PF08338">
    <property type="entry name" value="DUF1731"/>
    <property type="match status" value="1"/>
</dbReference>
<dbReference type="Proteomes" id="UP000651057">
    <property type="component" value="Unassembled WGS sequence"/>
</dbReference>
<dbReference type="InterPro" id="IPR013549">
    <property type="entry name" value="DUF1731"/>
</dbReference>
<dbReference type="Gene3D" id="3.40.50.720">
    <property type="entry name" value="NAD(P)-binding Rossmann-like Domain"/>
    <property type="match status" value="1"/>
</dbReference>
<dbReference type="InterPro" id="IPR001509">
    <property type="entry name" value="Epimerase_deHydtase"/>
</dbReference>
<reference evidence="4" key="1">
    <citation type="submission" date="2021-01" db="EMBL/GenBank/DDBJ databases">
        <authorList>
            <person name="Zhong Y.L."/>
        </authorList>
    </citation>
    <scope>NUCLEOTIDE SEQUENCE</scope>
    <source>
        <strain evidence="4">KCTC 23302</strain>
    </source>
</reference>
<dbReference type="SUPFAM" id="SSF51735">
    <property type="entry name" value="NAD(P)-binding Rossmann-fold domains"/>
    <property type="match status" value="1"/>
</dbReference>
<protein>
    <submittedName>
        <fullName evidence="4">TIGR01777 family oxidoreductase</fullName>
    </submittedName>
</protein>
<dbReference type="PANTHER" id="PTHR11092">
    <property type="entry name" value="SUGAR NUCLEOTIDE EPIMERASE RELATED"/>
    <property type="match status" value="1"/>
</dbReference>
<comment type="caution">
    <text evidence="4">The sequence shown here is derived from an EMBL/GenBank/DDBJ whole genome shotgun (WGS) entry which is preliminary data.</text>
</comment>
<dbReference type="EMBL" id="JAERQJ010000007">
    <property type="protein sequence ID" value="MBL0685096.1"/>
    <property type="molecule type" value="Genomic_DNA"/>
</dbReference>
<organism evidence="4 5">
    <name type="scientific">Aquimarina mytili</name>
    <dbReference type="NCBI Taxonomy" id="874423"/>
    <lineage>
        <taxon>Bacteria</taxon>
        <taxon>Pseudomonadati</taxon>
        <taxon>Bacteroidota</taxon>
        <taxon>Flavobacteriia</taxon>
        <taxon>Flavobacteriales</taxon>
        <taxon>Flavobacteriaceae</taxon>
        <taxon>Aquimarina</taxon>
    </lineage>
</organism>
<dbReference type="NCBIfam" id="TIGR01777">
    <property type="entry name" value="yfcH"/>
    <property type="match status" value="1"/>
</dbReference>
<sequence length="302" mass="33447">MKKIVIAGGSGFLGNVITEYFKDKVEKIIILTRGKSKTENNIQWVHWDAKNLGNWQTELNQADALINMTGKSVDCRYTQQNKDLILSSRLESTHVLGKAVKACHTPPKTWLNSSTGTIYRHSLNKKMNETNGDIGKGFSVHVATSWEEAFFSQKTPNTRKVALRTSIVLGKKGGALGPMHNLAKIGFGGKQGSGNQKISWIHELDFAKSIDFIINNSTIDGPINIVSRNPSTNAIFMKTLRTTINAPFGIPLSKPLLEIGAKIINTETELILKSRNLIPAKLEENGFKFEYPNLTKALKDLI</sequence>
<dbReference type="Pfam" id="PF01370">
    <property type="entry name" value="Epimerase"/>
    <property type="match status" value="1"/>
</dbReference>
<comment type="similarity">
    <text evidence="1">Belongs to the NAD(P)-dependent epimerase/dehydratase family. SDR39U1 subfamily.</text>
</comment>
<gene>
    <name evidence="4" type="ORF">JJQ60_16310</name>
</gene>
<keyword evidence="5" id="KW-1185">Reference proteome</keyword>
<dbReference type="InterPro" id="IPR036291">
    <property type="entry name" value="NAD(P)-bd_dom_sf"/>
</dbReference>
<name>A0A937A1E8_9FLAO</name>
<evidence type="ECO:0000256" key="1">
    <source>
        <dbReference type="ARBA" id="ARBA00009353"/>
    </source>
</evidence>
<proteinExistence type="inferred from homology"/>
<evidence type="ECO:0000259" key="2">
    <source>
        <dbReference type="Pfam" id="PF01370"/>
    </source>
</evidence>
<dbReference type="AlphaFoldDB" id="A0A937A1E8"/>
<evidence type="ECO:0000313" key="4">
    <source>
        <dbReference type="EMBL" id="MBL0685096.1"/>
    </source>
</evidence>
<evidence type="ECO:0000313" key="5">
    <source>
        <dbReference type="Proteomes" id="UP000651057"/>
    </source>
</evidence>
<dbReference type="InterPro" id="IPR010099">
    <property type="entry name" value="SDR39U1"/>
</dbReference>